<reference evidence="2 3" key="1">
    <citation type="submission" date="2014-07" db="EMBL/GenBank/DDBJ databases">
        <title>Genomic and transcriptomic analysis on Apis cerana provide comprehensive insights into honey bee biology.</title>
        <authorList>
            <person name="Diao Q."/>
            <person name="Sun L."/>
            <person name="Zheng H."/>
            <person name="Zheng H."/>
            <person name="Xu S."/>
            <person name="Wang S."/>
            <person name="Zeng Z."/>
            <person name="Hu F."/>
            <person name="Su S."/>
            <person name="Wu J."/>
        </authorList>
    </citation>
    <scope>NUCLEOTIDE SEQUENCE [LARGE SCALE GENOMIC DNA]</scope>
    <source>
        <tissue evidence="2">Pupae without intestine</tissue>
    </source>
</reference>
<name>A0A2A3E1D1_APICC</name>
<dbReference type="STRING" id="94128.A0A2A3E1D1"/>
<organism evidence="2 3">
    <name type="scientific">Apis cerana cerana</name>
    <name type="common">Oriental honeybee</name>
    <dbReference type="NCBI Taxonomy" id="94128"/>
    <lineage>
        <taxon>Eukaryota</taxon>
        <taxon>Metazoa</taxon>
        <taxon>Ecdysozoa</taxon>
        <taxon>Arthropoda</taxon>
        <taxon>Hexapoda</taxon>
        <taxon>Insecta</taxon>
        <taxon>Pterygota</taxon>
        <taxon>Neoptera</taxon>
        <taxon>Endopterygota</taxon>
        <taxon>Hymenoptera</taxon>
        <taxon>Apocrita</taxon>
        <taxon>Aculeata</taxon>
        <taxon>Apoidea</taxon>
        <taxon>Anthophila</taxon>
        <taxon>Apidae</taxon>
        <taxon>Apis</taxon>
    </lineage>
</organism>
<feature type="region of interest" description="Disordered" evidence="1">
    <location>
        <begin position="1"/>
        <end position="24"/>
    </location>
</feature>
<evidence type="ECO:0000256" key="1">
    <source>
        <dbReference type="SAM" id="MobiDB-lite"/>
    </source>
</evidence>
<evidence type="ECO:0008006" key="4">
    <source>
        <dbReference type="Google" id="ProtNLM"/>
    </source>
</evidence>
<feature type="compositionally biased region" description="Basic and acidic residues" evidence="1">
    <location>
        <begin position="11"/>
        <end position="24"/>
    </location>
</feature>
<evidence type="ECO:0000313" key="2">
    <source>
        <dbReference type="EMBL" id="PBC25132.1"/>
    </source>
</evidence>
<proteinExistence type="predicted"/>
<dbReference type="OrthoDB" id="6338233at2759"/>
<sequence>MPKKNQTRNKNIKEKKEKKEKSEIKKDDRYFEDIIDIDENISKDFEFLSNAPISENDDFVFQSEKDWTIDISKYSEFFTIDLKTLSAAIEAIPFNNNVNIDIKYFTDDQITDIYNNAERGKEKYNKILNNIEEIVTNITKNENENQDSLENTAEELDFLLSCREPINDPLMIVKSLPLSCNDSKIKTKSNTSTKSLDLEKWLDSILDD</sequence>
<dbReference type="EMBL" id="KZ288508">
    <property type="protein sequence ID" value="PBC25132.1"/>
    <property type="molecule type" value="Genomic_DNA"/>
</dbReference>
<gene>
    <name evidence="2" type="ORF">APICC_05401</name>
</gene>
<dbReference type="Proteomes" id="UP000242457">
    <property type="component" value="Unassembled WGS sequence"/>
</dbReference>
<evidence type="ECO:0000313" key="3">
    <source>
        <dbReference type="Proteomes" id="UP000242457"/>
    </source>
</evidence>
<dbReference type="AlphaFoldDB" id="A0A2A3E1D1"/>
<accession>A0A2A3E1D1</accession>
<keyword evidence="3" id="KW-1185">Reference proteome</keyword>
<protein>
    <recommendedName>
        <fullName evidence="4">Cell death regulator Aven</fullName>
    </recommendedName>
</protein>